<feature type="signal peptide" evidence="1">
    <location>
        <begin position="1"/>
        <end position="26"/>
    </location>
</feature>
<proteinExistence type="predicted"/>
<comment type="caution">
    <text evidence="2">The sequence shown here is derived from an EMBL/GenBank/DDBJ whole genome shotgun (WGS) entry which is preliminary data.</text>
</comment>
<evidence type="ECO:0000313" key="2">
    <source>
        <dbReference type="EMBL" id="MFB9756895.1"/>
    </source>
</evidence>
<feature type="chain" id="PRO_5046044270" evidence="1">
    <location>
        <begin position="27"/>
        <end position="270"/>
    </location>
</feature>
<keyword evidence="1" id="KW-0732">Signal</keyword>
<dbReference type="EMBL" id="JBHMAG010000029">
    <property type="protein sequence ID" value="MFB9756895.1"/>
    <property type="molecule type" value="Genomic_DNA"/>
</dbReference>
<sequence length="270" mass="29947">MNWKNHATAVVVALLLFALAALPAEAASYELPVTHKTAFDKMTEAAGSALKAKLSKQYADFLALQQQDQNRDQEMKTLQQANNDALDDVRRQIKLIDAEPIERLRKQAESTKERYKPLLEMYTAVNQQIAAFKPLKNKELNTMLSLQAASMKVPVQLAKQDIKAKESALQTAKASATAKQKKVRDALEAIEPLKDKIKTEKASASRVKKWLDEDWKTFKPIVKQGDAAGSAQSLTTLLSRLGQIVSHKQAVCELEKKIGTVIAKAKTQIP</sequence>
<evidence type="ECO:0000313" key="3">
    <source>
        <dbReference type="Proteomes" id="UP001589619"/>
    </source>
</evidence>
<reference evidence="2 3" key="1">
    <citation type="submission" date="2024-09" db="EMBL/GenBank/DDBJ databases">
        <authorList>
            <person name="Sun Q."/>
            <person name="Mori K."/>
        </authorList>
    </citation>
    <scope>NUCLEOTIDE SEQUENCE [LARGE SCALE GENOMIC DNA]</scope>
    <source>
        <strain evidence="2 3">JCM 12520</strain>
    </source>
</reference>
<accession>A0ABV5W8K2</accession>
<evidence type="ECO:0000256" key="1">
    <source>
        <dbReference type="SAM" id="SignalP"/>
    </source>
</evidence>
<keyword evidence="3" id="KW-1185">Reference proteome</keyword>
<gene>
    <name evidence="2" type="ORF">ACFFNY_35460</name>
</gene>
<dbReference type="RefSeq" id="WP_344904585.1">
    <property type="nucleotide sequence ID" value="NZ_BAAAYO010000002.1"/>
</dbReference>
<name>A0ABV5W8K2_9BACL</name>
<dbReference type="Proteomes" id="UP001589619">
    <property type="component" value="Unassembled WGS sequence"/>
</dbReference>
<protein>
    <submittedName>
        <fullName evidence="2">Uncharacterized protein</fullName>
    </submittedName>
</protein>
<organism evidence="2 3">
    <name type="scientific">Paenibacillus hodogayensis</name>
    <dbReference type="NCBI Taxonomy" id="279208"/>
    <lineage>
        <taxon>Bacteria</taxon>
        <taxon>Bacillati</taxon>
        <taxon>Bacillota</taxon>
        <taxon>Bacilli</taxon>
        <taxon>Bacillales</taxon>
        <taxon>Paenibacillaceae</taxon>
        <taxon>Paenibacillus</taxon>
    </lineage>
</organism>